<gene>
    <name evidence="2" type="ORF">AT9943_LOCUS7366</name>
</gene>
<proteinExistence type="predicted"/>
<protein>
    <submittedName>
        <fullName evidence="2">(thale cress) hypothetical protein</fullName>
    </submittedName>
</protein>
<name>A0A7G2E851_ARATH</name>
<evidence type="ECO:0000256" key="1">
    <source>
        <dbReference type="SAM" id="MobiDB-lite"/>
    </source>
</evidence>
<accession>A0A7G2E851</accession>
<dbReference type="EMBL" id="LR881467">
    <property type="protein sequence ID" value="CAD5319176.1"/>
    <property type="molecule type" value="Genomic_DNA"/>
</dbReference>
<reference evidence="2 3" key="1">
    <citation type="submission" date="2020-09" db="EMBL/GenBank/DDBJ databases">
        <authorList>
            <person name="Ashkenazy H."/>
        </authorList>
    </citation>
    <scope>NUCLEOTIDE SEQUENCE [LARGE SCALE GENOMIC DNA]</scope>
    <source>
        <strain evidence="3">cv. Cdm-0</strain>
    </source>
</reference>
<dbReference type="Proteomes" id="UP000516314">
    <property type="component" value="Chromosome 2"/>
</dbReference>
<organism evidence="2 3">
    <name type="scientific">Arabidopsis thaliana</name>
    <name type="common">Mouse-ear cress</name>
    <dbReference type="NCBI Taxonomy" id="3702"/>
    <lineage>
        <taxon>Eukaryota</taxon>
        <taxon>Viridiplantae</taxon>
        <taxon>Streptophyta</taxon>
        <taxon>Embryophyta</taxon>
        <taxon>Tracheophyta</taxon>
        <taxon>Spermatophyta</taxon>
        <taxon>Magnoliopsida</taxon>
        <taxon>eudicotyledons</taxon>
        <taxon>Gunneridae</taxon>
        <taxon>Pentapetalae</taxon>
        <taxon>rosids</taxon>
        <taxon>malvids</taxon>
        <taxon>Brassicales</taxon>
        <taxon>Brassicaceae</taxon>
        <taxon>Camelineae</taxon>
        <taxon>Arabidopsis</taxon>
    </lineage>
</organism>
<sequence>MELKEQGMSMRLSLVLGNALVLNCAALALTATMLSSLLELFSQVTVLKGDVIENGYEVVDAVEGNGNNDDSGDDGGEDEEGSADDAEGKETKKGPPPKKRKK</sequence>
<dbReference type="AlphaFoldDB" id="A0A7G2E851"/>
<evidence type="ECO:0000313" key="3">
    <source>
        <dbReference type="Proteomes" id="UP000516314"/>
    </source>
</evidence>
<feature type="compositionally biased region" description="Acidic residues" evidence="1">
    <location>
        <begin position="70"/>
        <end position="85"/>
    </location>
</feature>
<feature type="region of interest" description="Disordered" evidence="1">
    <location>
        <begin position="60"/>
        <end position="102"/>
    </location>
</feature>
<evidence type="ECO:0000313" key="2">
    <source>
        <dbReference type="EMBL" id="CAD5319176.1"/>
    </source>
</evidence>